<dbReference type="AlphaFoldDB" id="A0A1H4KQ64"/>
<dbReference type="InterPro" id="IPR027417">
    <property type="entry name" value="P-loop_NTPase"/>
</dbReference>
<dbReference type="Pfam" id="PF13541">
    <property type="entry name" value="ChlI"/>
    <property type="match status" value="1"/>
</dbReference>
<dbReference type="Pfam" id="PF01078">
    <property type="entry name" value="Mg_chelatase"/>
    <property type="match status" value="1"/>
</dbReference>
<name>A0A1H4KQ64_9HYPH</name>
<comment type="similarity">
    <text evidence="1">Belongs to the Mg-chelatase subunits D/I family. ComM subfamily.</text>
</comment>
<dbReference type="InterPro" id="IPR020568">
    <property type="entry name" value="Ribosomal_Su5_D2-typ_SF"/>
</dbReference>
<dbReference type="CDD" id="cd00009">
    <property type="entry name" value="AAA"/>
    <property type="match status" value="1"/>
</dbReference>
<dbReference type="PANTHER" id="PTHR32039:SF7">
    <property type="entry name" value="COMPETENCE PROTEIN COMM"/>
    <property type="match status" value="1"/>
</dbReference>
<evidence type="ECO:0000256" key="1">
    <source>
        <dbReference type="ARBA" id="ARBA00006354"/>
    </source>
</evidence>
<feature type="domain" description="AAA+ ATPase" evidence="2">
    <location>
        <begin position="209"/>
        <end position="391"/>
    </location>
</feature>
<dbReference type="InterPro" id="IPR045006">
    <property type="entry name" value="CHLI-like"/>
</dbReference>
<sequence length="511" mass="53211">MVSHVRTVAFQGVEAVPVDVQVMVAPGKMGMQIVGLADKAVAESRERVQAALHASGLSMPPKKVTVNLAPADLPKEGSHYDLPIALGLMAALGAVPSDALAGYVVLGELSLDGTVAAVNGVLPAAIGANAMERGLICPHACGAEAAWAGADIDILAPRSLIALANHFRGSQVMSRPEPALYPPPSTVPDLADIRGQEAAKRTLEVAAAGGHNLLMVGPPGAGKSMLAQRLPSILPPLSPRELLEVSMIASIAGELADGKLSDRRPFRAPHHSASMAAIVGGGLKARPGEASLSHHGVLFLDELPEFSPQVLDSLRQPLETAECVIARANHRVSYPARIQLVAAMNPCRCGMAGEPGHRCRRGPRCVTDYQARISGPLLDRIDLRIDVPAVSAGDLIGGAGRAETSAAVAKRVAFARQKQQARYAAHGLPAWTTNASCSAALIEGVVSLDADCTALIRQASEKLGFSARAYHRVLKVARTLADLDGADAVARPHIAEAISYRVAGQARAEIA</sequence>
<dbReference type="SUPFAM" id="SSF52540">
    <property type="entry name" value="P-loop containing nucleoside triphosphate hydrolases"/>
    <property type="match status" value="1"/>
</dbReference>
<dbReference type="InterPro" id="IPR000523">
    <property type="entry name" value="Mg_chelatse_chII-like_cat_dom"/>
</dbReference>
<dbReference type="Gene3D" id="3.40.50.300">
    <property type="entry name" value="P-loop containing nucleotide triphosphate hydrolases"/>
    <property type="match status" value="1"/>
</dbReference>
<reference evidence="4" key="1">
    <citation type="submission" date="2016-10" db="EMBL/GenBank/DDBJ databases">
        <authorList>
            <person name="Varghese N."/>
            <person name="Submissions S."/>
        </authorList>
    </citation>
    <scope>NUCLEOTIDE SEQUENCE [LARGE SCALE GENOMIC DNA]</scope>
    <source>
        <strain evidence="4">ES.061</strain>
    </source>
</reference>
<dbReference type="InterPro" id="IPR004482">
    <property type="entry name" value="Mg_chelat-rel"/>
</dbReference>
<gene>
    <name evidence="3" type="ORF">SAMN05216452_2405</name>
</gene>
<dbReference type="InterPro" id="IPR025158">
    <property type="entry name" value="Mg_chelat-rel_C"/>
</dbReference>
<dbReference type="InterPro" id="IPR014721">
    <property type="entry name" value="Ribsml_uS5_D2-typ_fold_subgr"/>
</dbReference>
<dbReference type="Proteomes" id="UP000199064">
    <property type="component" value="Unassembled WGS sequence"/>
</dbReference>
<evidence type="ECO:0000313" key="4">
    <source>
        <dbReference type="Proteomes" id="UP000199064"/>
    </source>
</evidence>
<dbReference type="InterPro" id="IPR003593">
    <property type="entry name" value="AAA+_ATPase"/>
</dbReference>
<evidence type="ECO:0000259" key="2">
    <source>
        <dbReference type="SMART" id="SM00382"/>
    </source>
</evidence>
<dbReference type="EMBL" id="FNSL01000001">
    <property type="protein sequence ID" value="SEB60670.1"/>
    <property type="molecule type" value="Genomic_DNA"/>
</dbReference>
<organism evidence="3 4">
    <name type="scientific">Nitratireductor aquibiodomus</name>
    <dbReference type="NCBI Taxonomy" id="204799"/>
    <lineage>
        <taxon>Bacteria</taxon>
        <taxon>Pseudomonadati</taxon>
        <taxon>Pseudomonadota</taxon>
        <taxon>Alphaproteobacteria</taxon>
        <taxon>Hyphomicrobiales</taxon>
        <taxon>Phyllobacteriaceae</taxon>
        <taxon>Nitratireductor</taxon>
    </lineage>
</organism>
<dbReference type="GO" id="GO:0005524">
    <property type="term" value="F:ATP binding"/>
    <property type="evidence" value="ECO:0007669"/>
    <property type="project" value="InterPro"/>
</dbReference>
<proteinExistence type="inferred from homology"/>
<accession>A0A1H4KQ64</accession>
<dbReference type="PANTHER" id="PTHR32039">
    <property type="entry name" value="MAGNESIUM-CHELATASE SUBUNIT CHLI"/>
    <property type="match status" value="1"/>
</dbReference>
<dbReference type="Pfam" id="PF13335">
    <property type="entry name" value="Mg_chelatase_C"/>
    <property type="match status" value="1"/>
</dbReference>
<dbReference type="RefSeq" id="WP_090328949.1">
    <property type="nucleotide sequence ID" value="NZ_FNSL01000001.1"/>
</dbReference>
<dbReference type="NCBIfam" id="TIGR00368">
    <property type="entry name" value="YifB family Mg chelatase-like AAA ATPase"/>
    <property type="match status" value="1"/>
</dbReference>
<protein>
    <submittedName>
        <fullName evidence="3">Magnesium chelatase family protein</fullName>
    </submittedName>
</protein>
<keyword evidence="4" id="KW-1185">Reference proteome</keyword>
<dbReference type="SMART" id="SM00382">
    <property type="entry name" value="AAA"/>
    <property type="match status" value="1"/>
</dbReference>
<dbReference type="Gene3D" id="3.30.230.10">
    <property type="match status" value="1"/>
</dbReference>
<evidence type="ECO:0000313" key="3">
    <source>
        <dbReference type="EMBL" id="SEB60670.1"/>
    </source>
</evidence>
<dbReference type="SUPFAM" id="SSF54211">
    <property type="entry name" value="Ribosomal protein S5 domain 2-like"/>
    <property type="match status" value="1"/>
</dbReference>